<protein>
    <submittedName>
        <fullName evidence="1">Kynureninase</fullName>
    </submittedName>
</protein>
<proteinExistence type="predicted"/>
<dbReference type="AlphaFoldDB" id="A0A241XKP7"/>
<dbReference type="Proteomes" id="UP000194857">
    <property type="component" value="Unassembled WGS sequence"/>
</dbReference>
<sequence>MNCRGNVGGDVRVPVAGSCARERWVFAGRPGNTGAARASGAQVTLCRTW</sequence>
<reference evidence="1 2" key="1">
    <citation type="submission" date="2017-05" db="EMBL/GenBank/DDBJ databases">
        <authorList>
            <person name="Song R."/>
            <person name="Chenine A.L."/>
            <person name="Ruprecht R.M."/>
        </authorList>
    </citation>
    <scope>NUCLEOTIDE SEQUENCE [LARGE SCALE GENOMIC DNA]</scope>
    <source>
        <strain evidence="1 2">S567_C10_BS</strain>
    </source>
</reference>
<dbReference type="EMBL" id="NFFZ01000015">
    <property type="protein sequence ID" value="OTI57871.1"/>
    <property type="molecule type" value="Genomic_DNA"/>
</dbReference>
<evidence type="ECO:0000313" key="2">
    <source>
        <dbReference type="Proteomes" id="UP000194857"/>
    </source>
</evidence>
<gene>
    <name evidence="1" type="ORF">CAZ10_24670</name>
</gene>
<evidence type="ECO:0000313" key="1">
    <source>
        <dbReference type="EMBL" id="OTI57871.1"/>
    </source>
</evidence>
<comment type="caution">
    <text evidence="1">The sequence shown here is derived from an EMBL/GenBank/DDBJ whole genome shotgun (WGS) entry which is preliminary data.</text>
</comment>
<accession>A0A241XKP7</accession>
<organism evidence="1 2">
    <name type="scientific">Pseudomonas aeruginosa</name>
    <dbReference type="NCBI Taxonomy" id="287"/>
    <lineage>
        <taxon>Bacteria</taxon>
        <taxon>Pseudomonadati</taxon>
        <taxon>Pseudomonadota</taxon>
        <taxon>Gammaproteobacteria</taxon>
        <taxon>Pseudomonadales</taxon>
        <taxon>Pseudomonadaceae</taxon>
        <taxon>Pseudomonas</taxon>
    </lineage>
</organism>
<name>A0A241XKP7_PSEAI</name>